<sequence length="453" mass="48092">MFETILAYVLGALIILLGIGLSIGLHEVGHLLPAKKFGLRVPQYMVGFGPTIFSKKKGETEYGIKVLPLGGYISMVGMYPPAKDGTVKTSRSGFFQNLSDEAKRVEAETLQPGDRGRLFVDLPVWKRIVIMLGGPFMNLILAFVFFSIVLVGFGTSTATTTVSEVYQCVLTQEQQAARGSSDSASQTCQAGDTPGPAYAAGLRAGDVITSVDGRRVSQTEWDALTSAIQAKAGEPIAVTYTRDGAEHSTTLTPIKTSRPVVDRLGQAEKNADGSVKRADVGFAAIGSTVATLPKPIWEVPAFVGENVKAVAGVVIDLPARVIGVAKAAFSPEERDPNGPMSIVGVGRLAGDITAMDTVSVKDKVASYLSLLGSLNIALFVFNLIPLTPLDGGHVVGALWEKVRKTFNRVFKRKDPGPVDISKLLPVTYTVAALMLVMGVILIYADIVKPVTLG</sequence>
<reference evidence="14 15" key="1">
    <citation type="submission" date="2018-07" db="EMBL/GenBank/DDBJ databases">
        <title>Arthrobacter sp. nov., isolated from raw cow's milk with high bacterial count.</title>
        <authorList>
            <person name="Hahne J."/>
            <person name="Isele D."/>
            <person name="Lipski A."/>
        </authorList>
    </citation>
    <scope>NUCLEOTIDE SEQUENCE [LARGE SCALE GENOMIC DNA]</scope>
    <source>
        <strain evidence="14 15">JZ R-35</strain>
    </source>
</reference>
<comment type="caution">
    <text evidence="14">The sequence shown here is derived from an EMBL/GenBank/DDBJ whole genome shotgun (WGS) entry which is preliminary data.</text>
</comment>
<dbReference type="InterPro" id="IPR036034">
    <property type="entry name" value="PDZ_sf"/>
</dbReference>
<evidence type="ECO:0000256" key="1">
    <source>
        <dbReference type="ARBA" id="ARBA00001947"/>
    </source>
</evidence>
<comment type="similarity">
    <text evidence="3">Belongs to the peptidase M50B family.</text>
</comment>
<evidence type="ECO:0000259" key="13">
    <source>
        <dbReference type="Pfam" id="PF17820"/>
    </source>
</evidence>
<dbReference type="RefSeq" id="WP_119424922.1">
    <property type="nucleotide sequence ID" value="NZ_QQXK01000017.1"/>
</dbReference>
<evidence type="ECO:0000256" key="9">
    <source>
        <dbReference type="ARBA" id="ARBA00023049"/>
    </source>
</evidence>
<evidence type="ECO:0000256" key="6">
    <source>
        <dbReference type="ARBA" id="ARBA00022801"/>
    </source>
</evidence>
<feature type="transmembrane region" description="Helical" evidence="11">
    <location>
        <begin position="6"/>
        <end position="26"/>
    </location>
</feature>
<comment type="subcellular location">
    <subcellularLocation>
        <location evidence="2">Membrane</location>
        <topology evidence="2">Multi-pass membrane protein</topology>
    </subcellularLocation>
</comment>
<comment type="cofactor">
    <cofactor evidence="1">
        <name>Zn(2+)</name>
        <dbReference type="ChEBI" id="CHEBI:29105"/>
    </cofactor>
</comment>
<evidence type="ECO:0000256" key="7">
    <source>
        <dbReference type="ARBA" id="ARBA00022833"/>
    </source>
</evidence>
<dbReference type="GO" id="GO:0004222">
    <property type="term" value="F:metalloendopeptidase activity"/>
    <property type="evidence" value="ECO:0007669"/>
    <property type="project" value="InterPro"/>
</dbReference>
<feature type="transmembrane region" description="Helical" evidence="11">
    <location>
        <begin position="128"/>
        <end position="153"/>
    </location>
</feature>
<accession>A0A399JCP7</accession>
<dbReference type="InterPro" id="IPR041489">
    <property type="entry name" value="PDZ_6"/>
</dbReference>
<protein>
    <submittedName>
        <fullName evidence="14">PDZ domain-containing protein</fullName>
    </submittedName>
</protein>
<dbReference type="SUPFAM" id="SSF50156">
    <property type="entry name" value="PDZ domain-like"/>
    <property type="match status" value="1"/>
</dbReference>
<evidence type="ECO:0000313" key="14">
    <source>
        <dbReference type="EMBL" id="RII42029.1"/>
    </source>
</evidence>
<keyword evidence="15" id="KW-1185">Reference proteome</keyword>
<evidence type="ECO:0000256" key="11">
    <source>
        <dbReference type="SAM" id="Phobius"/>
    </source>
</evidence>
<evidence type="ECO:0000256" key="4">
    <source>
        <dbReference type="ARBA" id="ARBA00022670"/>
    </source>
</evidence>
<feature type="domain" description="PDZ" evidence="13">
    <location>
        <begin position="195"/>
        <end position="241"/>
    </location>
</feature>
<name>A0A399JCP7_9MICC</name>
<keyword evidence="6" id="KW-0378">Hydrolase</keyword>
<dbReference type="PANTHER" id="PTHR42837:SF2">
    <property type="entry name" value="MEMBRANE METALLOPROTEASE ARASP2, CHLOROPLASTIC-RELATED"/>
    <property type="match status" value="1"/>
</dbReference>
<dbReference type="Pfam" id="PF02163">
    <property type="entry name" value="Peptidase_M50"/>
    <property type="match status" value="1"/>
</dbReference>
<dbReference type="GO" id="GO:0006508">
    <property type="term" value="P:proteolysis"/>
    <property type="evidence" value="ECO:0007669"/>
    <property type="project" value="UniProtKB-KW"/>
</dbReference>
<proteinExistence type="inferred from homology"/>
<dbReference type="InterPro" id="IPR004387">
    <property type="entry name" value="Pept_M50_Zn"/>
</dbReference>
<dbReference type="Pfam" id="PF17820">
    <property type="entry name" value="PDZ_6"/>
    <property type="match status" value="1"/>
</dbReference>
<feature type="domain" description="Peptidase M50" evidence="12">
    <location>
        <begin position="15"/>
        <end position="406"/>
    </location>
</feature>
<feature type="transmembrane region" description="Helical" evidence="11">
    <location>
        <begin position="423"/>
        <end position="444"/>
    </location>
</feature>
<dbReference type="AlphaFoldDB" id="A0A399JCP7"/>
<keyword evidence="4" id="KW-0645">Protease</keyword>
<evidence type="ECO:0000256" key="3">
    <source>
        <dbReference type="ARBA" id="ARBA00007931"/>
    </source>
</evidence>
<evidence type="ECO:0000313" key="15">
    <source>
        <dbReference type="Proteomes" id="UP000265419"/>
    </source>
</evidence>
<organism evidence="14 15">
    <name type="scientific">Galactobacter valiniphilus</name>
    <dbReference type="NCBI Taxonomy" id="2676122"/>
    <lineage>
        <taxon>Bacteria</taxon>
        <taxon>Bacillati</taxon>
        <taxon>Actinomycetota</taxon>
        <taxon>Actinomycetes</taxon>
        <taxon>Micrococcales</taxon>
        <taxon>Micrococcaceae</taxon>
        <taxon>Galactobacter</taxon>
    </lineage>
</organism>
<keyword evidence="10 11" id="KW-0472">Membrane</keyword>
<evidence type="ECO:0000256" key="2">
    <source>
        <dbReference type="ARBA" id="ARBA00004141"/>
    </source>
</evidence>
<evidence type="ECO:0000256" key="8">
    <source>
        <dbReference type="ARBA" id="ARBA00022989"/>
    </source>
</evidence>
<gene>
    <name evidence="14" type="ORF">DWB68_09620</name>
</gene>
<dbReference type="PANTHER" id="PTHR42837">
    <property type="entry name" value="REGULATOR OF SIGMA-E PROTEASE RSEP"/>
    <property type="match status" value="1"/>
</dbReference>
<dbReference type="GO" id="GO:0016020">
    <property type="term" value="C:membrane"/>
    <property type="evidence" value="ECO:0007669"/>
    <property type="project" value="UniProtKB-SubCell"/>
</dbReference>
<dbReference type="Gene3D" id="2.30.42.10">
    <property type="match status" value="1"/>
</dbReference>
<feature type="transmembrane region" description="Helical" evidence="11">
    <location>
        <begin position="364"/>
        <end position="384"/>
    </location>
</feature>
<dbReference type="InterPro" id="IPR008915">
    <property type="entry name" value="Peptidase_M50"/>
</dbReference>
<keyword evidence="9" id="KW-0482">Metalloprotease</keyword>
<keyword evidence="8 11" id="KW-1133">Transmembrane helix</keyword>
<dbReference type="EMBL" id="QQXK01000017">
    <property type="protein sequence ID" value="RII42029.1"/>
    <property type="molecule type" value="Genomic_DNA"/>
</dbReference>
<evidence type="ECO:0000259" key="12">
    <source>
        <dbReference type="Pfam" id="PF02163"/>
    </source>
</evidence>
<dbReference type="Proteomes" id="UP000265419">
    <property type="component" value="Unassembled WGS sequence"/>
</dbReference>
<evidence type="ECO:0000256" key="5">
    <source>
        <dbReference type="ARBA" id="ARBA00022692"/>
    </source>
</evidence>
<keyword evidence="5 11" id="KW-0812">Transmembrane</keyword>
<keyword evidence="7" id="KW-0862">Zinc</keyword>
<dbReference type="CDD" id="cd06163">
    <property type="entry name" value="S2P-M50_PDZ_RseP-like"/>
    <property type="match status" value="1"/>
</dbReference>
<evidence type="ECO:0000256" key="10">
    <source>
        <dbReference type="ARBA" id="ARBA00023136"/>
    </source>
</evidence>